<dbReference type="SUPFAM" id="SSF56672">
    <property type="entry name" value="DNA/RNA polymerases"/>
    <property type="match status" value="1"/>
</dbReference>
<organism evidence="1 2">
    <name type="scientific">Scophthalmus maximus</name>
    <name type="common">Turbot</name>
    <name type="synonym">Psetta maxima</name>
    <dbReference type="NCBI Taxonomy" id="52904"/>
    <lineage>
        <taxon>Eukaryota</taxon>
        <taxon>Metazoa</taxon>
        <taxon>Chordata</taxon>
        <taxon>Craniata</taxon>
        <taxon>Vertebrata</taxon>
        <taxon>Euteleostomi</taxon>
        <taxon>Actinopterygii</taxon>
        <taxon>Neopterygii</taxon>
        <taxon>Teleostei</taxon>
        <taxon>Neoteleostei</taxon>
        <taxon>Acanthomorphata</taxon>
        <taxon>Carangaria</taxon>
        <taxon>Pleuronectiformes</taxon>
        <taxon>Pleuronectoidei</taxon>
        <taxon>Scophthalmidae</taxon>
        <taxon>Scophthalmus</taxon>
    </lineage>
</organism>
<dbReference type="InterPro" id="IPR043502">
    <property type="entry name" value="DNA/RNA_pol_sf"/>
</dbReference>
<dbReference type="AlphaFoldDB" id="A0A6A4SWL2"/>
<sequence length="258" mass="29299">MNFPLPVLIECNAIPNNREEIPTPEAAHHHHHLRLIAAEIPPLDQDVDILLLIRRNFLRAHKKPGEIRVVFDSSAQFEGVSLNNVLLKGPDLNNTLLGVLLRFRKEPVTITADIEHMFYCFVVREAHRDFLHFLWYEDNDLSKDVVDYRMRVHVFGNSPSPAVAIFGLRMAAREAEGVYSSDARHFIEQDFYIDDALKSFPTEAEAVDVPQRAQKMLALSNTCIHVSDASKLQCEPCATEQCPSAVMICQREQQISDA</sequence>
<dbReference type="PANTHER" id="PTHR47331">
    <property type="entry name" value="PHD-TYPE DOMAIN-CONTAINING PROTEIN"/>
    <property type="match status" value="1"/>
</dbReference>
<proteinExistence type="predicted"/>
<accession>A0A6A4SWL2</accession>
<name>A0A6A4SWL2_SCOMX</name>
<reference evidence="1 2" key="1">
    <citation type="submission" date="2019-06" db="EMBL/GenBank/DDBJ databases">
        <title>Draft genomes of female and male turbot (Scophthalmus maximus).</title>
        <authorList>
            <person name="Xu H."/>
            <person name="Xu X.-W."/>
            <person name="Shao C."/>
            <person name="Chen S."/>
        </authorList>
    </citation>
    <scope>NUCLEOTIDE SEQUENCE [LARGE SCALE GENOMIC DNA]</scope>
    <source>
        <strain evidence="1">Ysfricsl-2016a</strain>
        <tissue evidence="1">Blood</tissue>
    </source>
</reference>
<evidence type="ECO:0000313" key="1">
    <source>
        <dbReference type="EMBL" id="KAF0035391.1"/>
    </source>
</evidence>
<evidence type="ECO:0000313" key="2">
    <source>
        <dbReference type="Proteomes" id="UP000438429"/>
    </source>
</evidence>
<comment type="caution">
    <text evidence="1">The sequence shown here is derived from an EMBL/GenBank/DDBJ whole genome shotgun (WGS) entry which is preliminary data.</text>
</comment>
<dbReference type="PANTHER" id="PTHR47331:SF6">
    <property type="entry name" value="DOUBLECORTIN DOMAIN-CONTAINING PROTEIN"/>
    <property type="match status" value="1"/>
</dbReference>
<dbReference type="Proteomes" id="UP000438429">
    <property type="component" value="Unassembled WGS sequence"/>
</dbReference>
<protein>
    <submittedName>
        <fullName evidence="1">Uncharacterized protein</fullName>
    </submittedName>
</protein>
<dbReference type="EMBL" id="VEVO01000011">
    <property type="protein sequence ID" value="KAF0035391.1"/>
    <property type="molecule type" value="Genomic_DNA"/>
</dbReference>
<gene>
    <name evidence="1" type="ORF">F2P81_013149</name>
</gene>